<organism evidence="7 8">
    <name type="scientific">Postia placenta MAD-698-R-SB12</name>
    <dbReference type="NCBI Taxonomy" id="670580"/>
    <lineage>
        <taxon>Eukaryota</taxon>
        <taxon>Fungi</taxon>
        <taxon>Dikarya</taxon>
        <taxon>Basidiomycota</taxon>
        <taxon>Agaricomycotina</taxon>
        <taxon>Agaricomycetes</taxon>
        <taxon>Polyporales</taxon>
        <taxon>Adustoporiaceae</taxon>
        <taxon>Rhodonia</taxon>
    </lineage>
</organism>
<comment type="caution">
    <text evidence="5">Lacks conserved residue(s) required for the propagation of feature annotation.</text>
</comment>
<dbReference type="Gene3D" id="1.20.120.1630">
    <property type="match status" value="1"/>
</dbReference>
<dbReference type="GeneID" id="36330166"/>
<feature type="signal peptide" evidence="6">
    <location>
        <begin position="1"/>
        <end position="16"/>
    </location>
</feature>
<dbReference type="EC" id="2.1.1.100" evidence="5"/>
<keyword evidence="6" id="KW-0732">Signal</keyword>
<keyword evidence="4 5" id="KW-0472">Membrane</keyword>
<evidence type="ECO:0000256" key="6">
    <source>
        <dbReference type="SAM" id="SignalP"/>
    </source>
</evidence>
<dbReference type="GO" id="GO:0005789">
    <property type="term" value="C:endoplasmic reticulum membrane"/>
    <property type="evidence" value="ECO:0007669"/>
    <property type="project" value="UniProtKB-SubCell"/>
</dbReference>
<evidence type="ECO:0000256" key="3">
    <source>
        <dbReference type="ARBA" id="ARBA00022989"/>
    </source>
</evidence>
<keyword evidence="5" id="KW-0489">Methyltransferase</keyword>
<dbReference type="InterPro" id="IPR007269">
    <property type="entry name" value="ICMT_MeTrfase"/>
</dbReference>
<comment type="subcellular location">
    <subcellularLocation>
        <location evidence="5">Endoplasmic reticulum membrane</location>
        <topology evidence="5">Multi-pass membrane protein</topology>
    </subcellularLocation>
    <subcellularLocation>
        <location evidence="1">Membrane</location>
        <topology evidence="1">Multi-pass membrane protein</topology>
    </subcellularLocation>
</comment>
<sequence>MALLRISLLAISTACTYVSVTAPQPQVQAISRPSNVGRYERLFSATSRIRCQSMKLLITAVFIIELSVAVAKEYPDSPGTWLILGLLAQGTATAADGLRASPLFLVGCALTVVSTLIRFRCYKTLSRFFTYEVAIRPQHRLITDGPYAYVRHPSYTALLFCLVGLSVCHGSSGSWMRECRILDTPGGLALVALYAAYALPVTVAFLRRAPLEDTLLRKEFGEQWEQWAERVPYRLIPFVW</sequence>
<dbReference type="STRING" id="670580.A0A1X6N257"/>
<gene>
    <name evidence="7" type="ORF">POSPLADRAFT_1140721</name>
</gene>
<dbReference type="GO" id="GO:0004671">
    <property type="term" value="F:protein C-terminal S-isoprenylcysteine carboxyl O-methyltransferase activity"/>
    <property type="evidence" value="ECO:0007669"/>
    <property type="project" value="UniProtKB-EC"/>
</dbReference>
<accession>A0A1X6N257</accession>
<evidence type="ECO:0000256" key="5">
    <source>
        <dbReference type="RuleBase" id="RU362022"/>
    </source>
</evidence>
<keyword evidence="5" id="KW-0949">S-adenosyl-L-methionine</keyword>
<dbReference type="EMBL" id="KZ110596">
    <property type="protein sequence ID" value="OSX62533.1"/>
    <property type="molecule type" value="Genomic_DNA"/>
</dbReference>
<feature type="chain" id="PRO_5010884928" description="Protein-S-isoprenylcysteine O-methyltransferase" evidence="6">
    <location>
        <begin position="17"/>
        <end position="240"/>
    </location>
</feature>
<dbReference type="RefSeq" id="XP_024339327.1">
    <property type="nucleotide sequence ID" value="XM_024485217.1"/>
</dbReference>
<keyword evidence="5" id="KW-0808">Transferase</keyword>
<name>A0A1X6N257_9APHY</name>
<comment type="catalytic activity">
    <reaction evidence="5">
        <text>[protein]-C-terminal S-[(2E,6E)-farnesyl]-L-cysteine + S-adenosyl-L-methionine = [protein]-C-terminal S-[(2E,6E)-farnesyl]-L-cysteine methyl ester + S-adenosyl-L-homocysteine</text>
        <dbReference type="Rhea" id="RHEA:21672"/>
        <dbReference type="Rhea" id="RHEA-COMP:12125"/>
        <dbReference type="Rhea" id="RHEA-COMP:12126"/>
        <dbReference type="ChEBI" id="CHEBI:57856"/>
        <dbReference type="ChEBI" id="CHEBI:59789"/>
        <dbReference type="ChEBI" id="CHEBI:90510"/>
        <dbReference type="ChEBI" id="CHEBI:90511"/>
        <dbReference type="EC" id="2.1.1.100"/>
    </reaction>
</comment>
<dbReference type="PANTHER" id="PTHR43847">
    <property type="entry name" value="BLL3993 PROTEIN"/>
    <property type="match status" value="1"/>
</dbReference>
<keyword evidence="3 5" id="KW-1133">Transmembrane helix</keyword>
<dbReference type="GO" id="GO:0032259">
    <property type="term" value="P:methylation"/>
    <property type="evidence" value="ECO:0007669"/>
    <property type="project" value="UniProtKB-KW"/>
</dbReference>
<dbReference type="AlphaFoldDB" id="A0A1X6N257"/>
<evidence type="ECO:0000313" key="8">
    <source>
        <dbReference type="Proteomes" id="UP000194127"/>
    </source>
</evidence>
<comment type="similarity">
    <text evidence="5">Belongs to the class VI-like SAM-binding methyltransferase superfamily. Isoprenylcysteine carboxyl methyltransferase family.</text>
</comment>
<dbReference type="PANTHER" id="PTHR43847:SF1">
    <property type="entry name" value="BLL3993 PROTEIN"/>
    <property type="match status" value="1"/>
</dbReference>
<keyword evidence="5" id="KW-0256">Endoplasmic reticulum</keyword>
<reference evidence="7 8" key="1">
    <citation type="submission" date="2017-04" db="EMBL/GenBank/DDBJ databases">
        <title>Genome Sequence of the Model Brown-Rot Fungus Postia placenta SB12.</title>
        <authorList>
            <consortium name="DOE Joint Genome Institute"/>
            <person name="Gaskell J."/>
            <person name="Kersten P."/>
            <person name="Larrondo L.F."/>
            <person name="Canessa P."/>
            <person name="Martinez D."/>
            <person name="Hibbett D."/>
            <person name="Schmoll M."/>
            <person name="Kubicek C.P."/>
            <person name="Martinez A.T."/>
            <person name="Yadav J."/>
            <person name="Master E."/>
            <person name="Magnuson J.K."/>
            <person name="James T."/>
            <person name="Yaver D."/>
            <person name="Berka R."/>
            <person name="Labutti K."/>
            <person name="Lipzen A."/>
            <person name="Aerts A."/>
            <person name="Barry K."/>
            <person name="Henrissat B."/>
            <person name="Blanchette R."/>
            <person name="Grigoriev I."/>
            <person name="Cullen D."/>
        </authorList>
    </citation>
    <scope>NUCLEOTIDE SEQUENCE [LARGE SCALE GENOMIC DNA]</scope>
    <source>
        <strain evidence="7 8">MAD-698-R-SB12</strain>
    </source>
</reference>
<dbReference type="InterPro" id="IPR052527">
    <property type="entry name" value="Metal_cation-efflux_comp"/>
</dbReference>
<dbReference type="Proteomes" id="UP000194127">
    <property type="component" value="Unassembled WGS sequence"/>
</dbReference>
<feature type="transmembrane region" description="Helical" evidence="5">
    <location>
        <begin position="187"/>
        <end position="206"/>
    </location>
</feature>
<dbReference type="Pfam" id="PF04140">
    <property type="entry name" value="ICMT"/>
    <property type="match status" value="1"/>
</dbReference>
<evidence type="ECO:0000313" key="7">
    <source>
        <dbReference type="EMBL" id="OSX62533.1"/>
    </source>
</evidence>
<feature type="transmembrane region" description="Helical" evidence="5">
    <location>
        <begin position="101"/>
        <end position="119"/>
    </location>
</feature>
<evidence type="ECO:0000256" key="4">
    <source>
        <dbReference type="ARBA" id="ARBA00023136"/>
    </source>
</evidence>
<proteinExistence type="inferred from homology"/>
<evidence type="ECO:0000256" key="1">
    <source>
        <dbReference type="ARBA" id="ARBA00004141"/>
    </source>
</evidence>
<evidence type="ECO:0000256" key="2">
    <source>
        <dbReference type="ARBA" id="ARBA00022692"/>
    </source>
</evidence>
<keyword evidence="8" id="KW-1185">Reference proteome</keyword>
<protein>
    <recommendedName>
        <fullName evidence="5">Protein-S-isoprenylcysteine O-methyltransferase</fullName>
        <ecNumber evidence="5">2.1.1.100</ecNumber>
    </recommendedName>
</protein>
<dbReference type="OrthoDB" id="422086at2759"/>
<keyword evidence="2 5" id="KW-0812">Transmembrane</keyword>